<keyword evidence="10" id="KW-0934">Plastid</keyword>
<reference evidence="10" key="1">
    <citation type="submission" date="2016-11" db="EMBL/GenBank/DDBJ databases">
        <title>Chloroplast genome of compsopogon caeruleus.</title>
        <authorList>
            <person name="Nan F."/>
        </authorList>
    </citation>
    <scope>NUCLEOTIDE SEQUENCE</scope>
</reference>
<feature type="region of interest" description="Disordered" evidence="9">
    <location>
        <begin position="128"/>
        <end position="166"/>
    </location>
</feature>
<organism evidence="10">
    <name type="scientific">Compsopogon caeruleus</name>
    <dbReference type="NCBI Taxonomy" id="31354"/>
    <lineage>
        <taxon>Eukaryota</taxon>
        <taxon>Rhodophyta</taxon>
        <taxon>Compsopogonophyceae</taxon>
        <taxon>Compsopogonales</taxon>
        <taxon>Compsopogonaceae</taxon>
        <taxon>Compsopogon</taxon>
    </lineage>
</organism>
<evidence type="ECO:0000256" key="5">
    <source>
        <dbReference type="ARBA" id="ARBA00022980"/>
    </source>
</evidence>
<evidence type="ECO:0000256" key="9">
    <source>
        <dbReference type="SAM" id="MobiDB-lite"/>
    </source>
</evidence>
<dbReference type="HAMAP" id="MF_01325_B">
    <property type="entry name" value="Ribosomal_uL3_B"/>
    <property type="match status" value="1"/>
</dbReference>
<dbReference type="GO" id="GO:0022625">
    <property type="term" value="C:cytosolic large ribosomal subunit"/>
    <property type="evidence" value="ECO:0007669"/>
    <property type="project" value="TreeGrafter"/>
</dbReference>
<dbReference type="AlphaFoldDB" id="A0A1Z1XB78"/>
<dbReference type="PANTHER" id="PTHR11229:SF16">
    <property type="entry name" value="LARGE RIBOSOMAL SUBUNIT PROTEIN UL3C"/>
    <property type="match status" value="1"/>
</dbReference>
<evidence type="ECO:0000256" key="3">
    <source>
        <dbReference type="ARBA" id="ARBA00022730"/>
    </source>
</evidence>
<dbReference type="Pfam" id="PF00297">
    <property type="entry name" value="Ribosomal_L3"/>
    <property type="match status" value="1"/>
</dbReference>
<keyword evidence="10" id="KW-0150">Chloroplast</keyword>
<geneLocation type="chloroplast" evidence="10"/>
<comment type="subunit">
    <text evidence="2 8">Part of the 50S ribosomal subunit.</text>
</comment>
<dbReference type="Gene3D" id="2.40.30.10">
    <property type="entry name" value="Translation factors"/>
    <property type="match status" value="1"/>
</dbReference>
<evidence type="ECO:0000256" key="6">
    <source>
        <dbReference type="ARBA" id="ARBA00023274"/>
    </source>
</evidence>
<comment type="function">
    <text evidence="8">One of the primary rRNA binding proteins, it binds directly near the 3'-end of the 23S rRNA, where it nucleates assembly of the 50S subunit.</text>
</comment>
<keyword evidence="4 8" id="KW-0694">RNA-binding</keyword>
<protein>
    <recommendedName>
        <fullName evidence="7 8">Large ribosomal subunit protein uL3c</fullName>
    </recommendedName>
</protein>
<dbReference type="InterPro" id="IPR019927">
    <property type="entry name" value="Ribosomal_uL3_bac/org-type"/>
</dbReference>
<dbReference type="InterPro" id="IPR000597">
    <property type="entry name" value="Ribosomal_uL3"/>
</dbReference>
<dbReference type="GO" id="GO:0019843">
    <property type="term" value="F:rRNA binding"/>
    <property type="evidence" value="ECO:0007669"/>
    <property type="project" value="UniProtKB-UniRule"/>
</dbReference>
<dbReference type="GO" id="GO:0006412">
    <property type="term" value="P:translation"/>
    <property type="evidence" value="ECO:0007669"/>
    <property type="project" value="UniProtKB-UniRule"/>
</dbReference>
<evidence type="ECO:0000256" key="2">
    <source>
        <dbReference type="ARBA" id="ARBA00011838"/>
    </source>
</evidence>
<dbReference type="FunFam" id="2.40.30.10:FF:000065">
    <property type="entry name" value="50S ribosomal protein L3, chloroplastic"/>
    <property type="match status" value="1"/>
</dbReference>
<keyword evidence="6 8" id="KW-0687">Ribonucleoprotein</keyword>
<dbReference type="NCBIfam" id="TIGR03625">
    <property type="entry name" value="L3_bact"/>
    <property type="match status" value="1"/>
</dbReference>
<dbReference type="GO" id="GO:0003735">
    <property type="term" value="F:structural constituent of ribosome"/>
    <property type="evidence" value="ECO:0007669"/>
    <property type="project" value="InterPro"/>
</dbReference>
<name>A0A1Z1XB78_9RHOD</name>
<evidence type="ECO:0000313" key="10">
    <source>
        <dbReference type="EMBL" id="ARX96076.1"/>
    </source>
</evidence>
<dbReference type="RefSeq" id="YP_009402723.1">
    <property type="nucleotide sequence ID" value="NC_035350.1"/>
</dbReference>
<comment type="subcellular location">
    <subcellularLocation>
        <location evidence="8">Plastid</location>
        <location evidence="8">Chloroplast</location>
    </subcellularLocation>
</comment>
<gene>
    <name evidence="8 10" type="primary">rpl3</name>
</gene>
<proteinExistence type="inferred from homology"/>
<dbReference type="SUPFAM" id="SSF50447">
    <property type="entry name" value="Translation proteins"/>
    <property type="match status" value="1"/>
</dbReference>
<dbReference type="EMBL" id="KY083067">
    <property type="protein sequence ID" value="ARX96076.1"/>
    <property type="molecule type" value="Genomic_DNA"/>
</dbReference>
<evidence type="ECO:0000256" key="8">
    <source>
        <dbReference type="HAMAP-Rule" id="MF_01325"/>
    </source>
</evidence>
<dbReference type="Gene3D" id="3.30.160.810">
    <property type="match status" value="1"/>
</dbReference>
<dbReference type="InterPro" id="IPR009000">
    <property type="entry name" value="Transl_B-barrel_sf"/>
</dbReference>
<dbReference type="GeneID" id="33366884"/>
<accession>A0A1Z1XB78</accession>
<dbReference type="GO" id="GO:0009507">
    <property type="term" value="C:chloroplast"/>
    <property type="evidence" value="ECO:0007669"/>
    <property type="project" value="UniProtKB-SubCell"/>
</dbReference>
<keyword evidence="5 8" id="KW-0689">Ribosomal protein</keyword>
<evidence type="ECO:0000256" key="4">
    <source>
        <dbReference type="ARBA" id="ARBA00022884"/>
    </source>
</evidence>
<keyword evidence="3 8" id="KW-0699">rRNA-binding</keyword>
<dbReference type="PANTHER" id="PTHR11229">
    <property type="entry name" value="50S RIBOSOMAL PROTEIN L3"/>
    <property type="match status" value="1"/>
</dbReference>
<sequence length="206" mass="22471">MYLFFLGQKIGMTQIFNDTGLAIPVTIIQAGPCIITDIRNIDKNGYNALQIGYKDISPKHVKKPILGHFKKNSLAPLKYLFEVKLNSPSNRTIGELIKVDLFSVGQKVTVTAKSIGRGFAGCQKRHNFSRGPMTHGSKNHRQPGSIGAGTTPGRVIPGKRMPGHLGNRTTTIKNLEVVHIDVENNLLILKGNVPGKSGNIIKICSH</sequence>
<comment type="similarity">
    <text evidence="1 8">Belongs to the universal ribosomal protein uL3 family.</text>
</comment>
<evidence type="ECO:0000256" key="7">
    <source>
        <dbReference type="ARBA" id="ARBA00035213"/>
    </source>
</evidence>
<evidence type="ECO:0000256" key="1">
    <source>
        <dbReference type="ARBA" id="ARBA00006540"/>
    </source>
</evidence>